<keyword evidence="3 5" id="KW-1133">Transmembrane helix</keyword>
<comment type="similarity">
    <text evidence="5">Belongs to the YciB family.</text>
</comment>
<comment type="function">
    <text evidence="5">Plays a role in cell envelope biogenesis, maintenance of cell envelope integrity and membrane homeostasis.</text>
</comment>
<keyword evidence="2 5" id="KW-0812">Transmembrane</keyword>
<dbReference type="PANTHER" id="PTHR36917">
    <property type="entry name" value="INTRACELLULAR SEPTATION PROTEIN A-RELATED"/>
    <property type="match status" value="1"/>
</dbReference>
<organism evidence="6 7">
    <name type="scientific">Parashewanella spongiae</name>
    <dbReference type="NCBI Taxonomy" id="342950"/>
    <lineage>
        <taxon>Bacteria</taxon>
        <taxon>Pseudomonadati</taxon>
        <taxon>Pseudomonadota</taxon>
        <taxon>Gammaproteobacteria</taxon>
        <taxon>Alteromonadales</taxon>
        <taxon>Shewanellaceae</taxon>
        <taxon>Parashewanella</taxon>
    </lineage>
</organism>
<name>A0A3A6TPC4_9GAMM</name>
<keyword evidence="7" id="KW-1185">Reference proteome</keyword>
<keyword evidence="4 5" id="KW-0472">Membrane</keyword>
<evidence type="ECO:0000313" key="6">
    <source>
        <dbReference type="EMBL" id="RJY06847.1"/>
    </source>
</evidence>
<dbReference type="AlphaFoldDB" id="A0A3A6TPC4"/>
<dbReference type="RefSeq" id="WP_121854836.1">
    <property type="nucleotide sequence ID" value="NZ_CP037952.1"/>
</dbReference>
<dbReference type="InterPro" id="IPR006008">
    <property type="entry name" value="YciB"/>
</dbReference>
<proteinExistence type="inferred from homology"/>
<dbReference type="EMBL" id="QYYH01000147">
    <property type="protein sequence ID" value="RJY06847.1"/>
    <property type="molecule type" value="Genomic_DNA"/>
</dbReference>
<feature type="transmembrane region" description="Helical" evidence="5">
    <location>
        <begin position="150"/>
        <end position="169"/>
    </location>
</feature>
<evidence type="ECO:0000256" key="1">
    <source>
        <dbReference type="ARBA" id="ARBA00022475"/>
    </source>
</evidence>
<dbReference type="GO" id="GO:0005886">
    <property type="term" value="C:plasma membrane"/>
    <property type="evidence" value="ECO:0007669"/>
    <property type="project" value="UniProtKB-SubCell"/>
</dbReference>
<dbReference type="Proteomes" id="UP000273022">
    <property type="component" value="Unassembled WGS sequence"/>
</dbReference>
<dbReference type="OrthoDB" id="9788219at2"/>
<dbReference type="PANTHER" id="PTHR36917:SF1">
    <property type="entry name" value="INNER MEMBRANE-SPANNING PROTEIN YCIB"/>
    <property type="match status" value="1"/>
</dbReference>
<feature type="transmembrane region" description="Helical" evidence="5">
    <location>
        <begin position="51"/>
        <end position="68"/>
    </location>
</feature>
<feature type="transmembrane region" description="Helical" evidence="5">
    <location>
        <begin position="22"/>
        <end position="44"/>
    </location>
</feature>
<dbReference type="HAMAP" id="MF_00189">
    <property type="entry name" value="YciB"/>
    <property type="match status" value="1"/>
</dbReference>
<evidence type="ECO:0000256" key="2">
    <source>
        <dbReference type="ARBA" id="ARBA00022692"/>
    </source>
</evidence>
<dbReference type="NCBIfam" id="NF001324">
    <property type="entry name" value="PRK00259.1-2"/>
    <property type="match status" value="1"/>
</dbReference>
<evidence type="ECO:0000313" key="7">
    <source>
        <dbReference type="Proteomes" id="UP000273022"/>
    </source>
</evidence>
<dbReference type="Pfam" id="PF04279">
    <property type="entry name" value="IspA"/>
    <property type="match status" value="1"/>
</dbReference>
<gene>
    <name evidence="5" type="primary">yciB</name>
    <name evidence="6" type="ORF">D5R81_17120</name>
</gene>
<protein>
    <recommendedName>
        <fullName evidence="5">Inner membrane-spanning protein YciB</fullName>
    </recommendedName>
</protein>
<reference evidence="6 7" key="1">
    <citation type="submission" date="2018-09" db="EMBL/GenBank/DDBJ databases">
        <title>Phylogeny of the Shewanellaceae, and recommendation for two new genera, Pseudoshewanella and Parashewanella.</title>
        <authorList>
            <person name="Wang G."/>
        </authorList>
    </citation>
    <scope>NUCLEOTIDE SEQUENCE [LARGE SCALE GENOMIC DNA]</scope>
    <source>
        <strain evidence="6 7">KCTC 22492</strain>
    </source>
</reference>
<sequence length="180" mass="20824">MKQLLDFLPLIIFFAVYKFADIYIASGALIVATSIQLIITYYLYRKVEKMLLVTFAMVTVFGTLTILLHDENFIKWKVTFIYILFAGILAGSQLMNRSVIKSMLGKEMVVPDLVWKRVTWYWAAFFLACAIGNIYVAFNLPLETWVNFKVFGLTALSLINTVLTIVYLFRYLPEEQKKDD</sequence>
<comment type="subcellular location">
    <subcellularLocation>
        <location evidence="5">Cell inner membrane</location>
        <topology evidence="5">Multi-pass membrane protein</topology>
    </subcellularLocation>
</comment>
<keyword evidence="1 5" id="KW-1003">Cell membrane</keyword>
<feature type="transmembrane region" description="Helical" evidence="5">
    <location>
        <begin position="80"/>
        <end position="99"/>
    </location>
</feature>
<feature type="transmembrane region" description="Helical" evidence="5">
    <location>
        <begin position="120"/>
        <end position="138"/>
    </location>
</feature>
<evidence type="ECO:0000256" key="3">
    <source>
        <dbReference type="ARBA" id="ARBA00022989"/>
    </source>
</evidence>
<accession>A0A3A6TPC4</accession>
<evidence type="ECO:0000256" key="4">
    <source>
        <dbReference type="ARBA" id="ARBA00023136"/>
    </source>
</evidence>
<comment type="caution">
    <text evidence="6">The sequence shown here is derived from an EMBL/GenBank/DDBJ whole genome shotgun (WGS) entry which is preliminary data.</text>
</comment>
<keyword evidence="5" id="KW-0997">Cell inner membrane</keyword>
<evidence type="ECO:0000256" key="5">
    <source>
        <dbReference type="HAMAP-Rule" id="MF_00189"/>
    </source>
</evidence>
<dbReference type="NCBIfam" id="TIGR00997">
    <property type="entry name" value="ispZ"/>
    <property type="match status" value="1"/>
</dbReference>